<proteinExistence type="predicted"/>
<dbReference type="InterPro" id="IPR029045">
    <property type="entry name" value="ClpP/crotonase-like_dom_sf"/>
</dbReference>
<dbReference type="Gene3D" id="3.90.226.10">
    <property type="entry name" value="2-enoyl-CoA Hydratase, Chain A, domain 1"/>
    <property type="match status" value="1"/>
</dbReference>
<dbReference type="SUPFAM" id="SSF52096">
    <property type="entry name" value="ClpP/crotonase"/>
    <property type="match status" value="1"/>
</dbReference>
<feature type="chain" id="PRO_5001868946" description="Secreted protein" evidence="2">
    <location>
        <begin position="24"/>
        <end position="403"/>
    </location>
</feature>
<dbReference type="EMBL" id="AWXU01000095">
    <property type="protein sequence ID" value="KFN45313.1"/>
    <property type="molecule type" value="Genomic_DNA"/>
</dbReference>
<name>A0A091AYB8_9GAMM</name>
<comment type="caution">
    <text evidence="3">The sequence shown here is derived from an EMBL/GenBank/DDBJ whole genome shotgun (WGS) entry which is preliminary data.</text>
</comment>
<feature type="region of interest" description="Disordered" evidence="1">
    <location>
        <begin position="27"/>
        <end position="84"/>
    </location>
</feature>
<dbReference type="Proteomes" id="UP000029391">
    <property type="component" value="Unassembled WGS sequence"/>
</dbReference>
<evidence type="ECO:0000313" key="3">
    <source>
        <dbReference type="EMBL" id="KFN45313.1"/>
    </source>
</evidence>
<feature type="region of interest" description="Disordered" evidence="1">
    <location>
        <begin position="355"/>
        <end position="403"/>
    </location>
</feature>
<keyword evidence="2" id="KW-0732">Signal</keyword>
<dbReference type="RefSeq" id="WP_154659429.1">
    <property type="nucleotide sequence ID" value="NZ_AUFF01000001.1"/>
</dbReference>
<feature type="compositionally biased region" description="Low complexity" evidence="1">
    <location>
        <begin position="70"/>
        <end position="79"/>
    </location>
</feature>
<evidence type="ECO:0008006" key="5">
    <source>
        <dbReference type="Google" id="ProtNLM"/>
    </source>
</evidence>
<dbReference type="eggNOG" id="COG3904">
    <property type="taxonomic scope" value="Bacteria"/>
</dbReference>
<dbReference type="PROSITE" id="PS51257">
    <property type="entry name" value="PROKAR_LIPOPROTEIN"/>
    <property type="match status" value="1"/>
</dbReference>
<gene>
    <name evidence="3" type="ORF">P873_02505</name>
</gene>
<keyword evidence="4" id="KW-1185">Reference proteome</keyword>
<feature type="compositionally biased region" description="Acidic residues" evidence="1">
    <location>
        <begin position="373"/>
        <end position="383"/>
    </location>
</feature>
<evidence type="ECO:0000313" key="4">
    <source>
        <dbReference type="Proteomes" id="UP000029391"/>
    </source>
</evidence>
<reference evidence="3 4" key="1">
    <citation type="submission" date="2013-09" db="EMBL/GenBank/DDBJ databases">
        <title>Genome sequencing of Arenimonas composti.</title>
        <authorList>
            <person name="Chen F."/>
            <person name="Wang G."/>
        </authorList>
    </citation>
    <scope>NUCLEOTIDE SEQUENCE [LARGE SCALE GENOMIC DNA]</scope>
    <source>
        <strain evidence="3 4">TR7-09</strain>
    </source>
</reference>
<evidence type="ECO:0000256" key="1">
    <source>
        <dbReference type="SAM" id="MobiDB-lite"/>
    </source>
</evidence>
<feature type="compositionally biased region" description="Low complexity" evidence="1">
    <location>
        <begin position="393"/>
        <end position="403"/>
    </location>
</feature>
<dbReference type="STRING" id="1121013.GCA_000426365_00656"/>
<feature type="signal peptide" evidence="2">
    <location>
        <begin position="1"/>
        <end position="23"/>
    </location>
</feature>
<sequence length="403" mass="43322">MLPRRFRAVAGLLPALSLALAIAACSRDGEPPAEPPPAPPVVEAEPPENGAISVAPVAPEPPPPAPGRKPPAAAKPEPAVDWSPLPLESGEAHIACTLDYSRNGDGEAVPAMERGALEALLTPCAEQGVLRLRYRGRIAADFAALVMRVAEVADALEIPKRILDLDSAGGQVEDAIRVGDFIAGSRWTIWIREDSRCHSACVFVLAAGDVRRVAGPVGVHRIIRMSSTATTRAELNAELRMVYGRVRDYLERNGANVAVADLMMAVPNRSLRLLTTDELLRFGLDGVNPAQDDLDRLRLLRECGQDFVQRRDAFAAAFDRQCRRRVVELDELNACGLALRRRYGFPDETCPVQSPLSEFDLAQAEPPPPEDLLPPEEGVDGEDVLPRDDAVEAEAAGGDEAGG</sequence>
<organism evidence="3 4">
    <name type="scientific">Arenimonas composti TR7-09 = DSM 18010</name>
    <dbReference type="NCBI Taxonomy" id="1121013"/>
    <lineage>
        <taxon>Bacteria</taxon>
        <taxon>Pseudomonadati</taxon>
        <taxon>Pseudomonadota</taxon>
        <taxon>Gammaproteobacteria</taxon>
        <taxon>Lysobacterales</taxon>
        <taxon>Lysobacteraceae</taxon>
        <taxon>Arenimonas</taxon>
    </lineage>
</organism>
<dbReference type="AlphaFoldDB" id="A0A091AYB8"/>
<dbReference type="OrthoDB" id="6034073at2"/>
<accession>A0A091AYB8</accession>
<feature type="compositionally biased region" description="Pro residues" evidence="1">
    <location>
        <begin position="58"/>
        <end position="69"/>
    </location>
</feature>
<protein>
    <recommendedName>
        <fullName evidence="5">Secreted protein</fullName>
    </recommendedName>
</protein>
<evidence type="ECO:0000256" key="2">
    <source>
        <dbReference type="SAM" id="SignalP"/>
    </source>
</evidence>